<dbReference type="Gene3D" id="1.10.3080.10">
    <property type="entry name" value="Clc chloride channel"/>
    <property type="match status" value="1"/>
</dbReference>
<dbReference type="AlphaFoldDB" id="R7MUW4"/>
<keyword evidence="9" id="KW-0407">Ion channel</keyword>
<dbReference type="PROSITE" id="PS51202">
    <property type="entry name" value="RCK_C"/>
    <property type="match status" value="1"/>
</dbReference>
<dbReference type="SUPFAM" id="SSF81340">
    <property type="entry name" value="Clc chloride channel"/>
    <property type="match status" value="1"/>
</dbReference>
<evidence type="ECO:0000256" key="6">
    <source>
        <dbReference type="ARBA" id="ARBA00023136"/>
    </source>
</evidence>
<evidence type="ECO:0000256" key="7">
    <source>
        <dbReference type="ARBA" id="ARBA00023173"/>
    </source>
</evidence>
<evidence type="ECO:0000256" key="5">
    <source>
        <dbReference type="ARBA" id="ARBA00023065"/>
    </source>
</evidence>
<dbReference type="GO" id="GO:0006813">
    <property type="term" value="P:potassium ion transport"/>
    <property type="evidence" value="ECO:0007669"/>
    <property type="project" value="InterPro"/>
</dbReference>
<dbReference type="GO" id="GO:0008324">
    <property type="term" value="F:monoatomic cation transmembrane transporter activity"/>
    <property type="evidence" value="ECO:0007669"/>
    <property type="project" value="InterPro"/>
</dbReference>
<proteinExistence type="predicted"/>
<dbReference type="Proteomes" id="UP000017908">
    <property type="component" value="Unassembled WGS sequence"/>
</dbReference>
<dbReference type="PANTHER" id="PTHR43427">
    <property type="entry name" value="CHLORIDE CHANNEL PROTEIN CLC-E"/>
    <property type="match status" value="1"/>
</dbReference>
<keyword evidence="2" id="KW-0813">Transport</keyword>
<dbReference type="Pfam" id="PF00654">
    <property type="entry name" value="Voltage_CLC"/>
    <property type="match status" value="1"/>
</dbReference>
<sequence>MWIVVILGIIIGFAGVIFNKGLLNIHYFYDLPVFRNQYMRIAFALCMAGLLGYVFPEVLGGGNDLVNSLYTLPLSLKLFAGLLIGKFLFTLVSYGCGVPGGFFLPMLVLGALTGGITGIVFVQLGLISSYYLSNIVVISMAAFFAASVQSPVTGTILIMEMTSSYEHLLVLCTASLVALVVAQLCQGEPIYEALLQRNLAKNKPVLSSEERRNLLELTVSSGSQADGKYIGRIAWPAHTVIVDVKRGSGDIIPDDDTCLRAGDYLYVLTDSVEGAESIRNIVEKTKS</sequence>
<evidence type="ECO:0000256" key="10">
    <source>
        <dbReference type="SAM" id="Phobius"/>
    </source>
</evidence>
<evidence type="ECO:0000259" key="11">
    <source>
        <dbReference type="PROSITE" id="PS51202"/>
    </source>
</evidence>
<evidence type="ECO:0000256" key="1">
    <source>
        <dbReference type="ARBA" id="ARBA00004141"/>
    </source>
</evidence>
<dbReference type="GO" id="GO:0034707">
    <property type="term" value="C:chloride channel complex"/>
    <property type="evidence" value="ECO:0007669"/>
    <property type="project" value="UniProtKB-KW"/>
</dbReference>
<evidence type="ECO:0000256" key="4">
    <source>
        <dbReference type="ARBA" id="ARBA00022989"/>
    </source>
</evidence>
<dbReference type="GO" id="GO:0005254">
    <property type="term" value="F:chloride channel activity"/>
    <property type="evidence" value="ECO:0007669"/>
    <property type="project" value="UniProtKB-KW"/>
</dbReference>
<evidence type="ECO:0000256" key="3">
    <source>
        <dbReference type="ARBA" id="ARBA00022692"/>
    </source>
</evidence>
<keyword evidence="3 10" id="KW-0812">Transmembrane</keyword>
<comment type="subcellular location">
    <subcellularLocation>
        <location evidence="1">Membrane</location>
        <topology evidence="1">Multi-pass membrane protein</topology>
    </subcellularLocation>
</comment>
<keyword evidence="7" id="KW-0869">Chloride channel</keyword>
<dbReference type="SUPFAM" id="SSF116726">
    <property type="entry name" value="TrkA C-terminal domain-like"/>
    <property type="match status" value="1"/>
</dbReference>
<reference evidence="12" key="1">
    <citation type="submission" date="2012-11" db="EMBL/GenBank/DDBJ databases">
        <title>Dependencies among metagenomic species, viruses, plasmids and units of genetic variation.</title>
        <authorList>
            <person name="Nielsen H.B."/>
            <person name="Almeida M."/>
            <person name="Juncker A.S."/>
            <person name="Rasmussen S."/>
            <person name="Li J."/>
            <person name="Sunagawa S."/>
            <person name="Plichta D."/>
            <person name="Gautier L."/>
            <person name="Le Chatelier E."/>
            <person name="Peletier E."/>
            <person name="Bonde I."/>
            <person name="Nielsen T."/>
            <person name="Manichanh C."/>
            <person name="Arumugam M."/>
            <person name="Batto J."/>
            <person name="Santos M.B.Q.D."/>
            <person name="Blom N."/>
            <person name="Borruel N."/>
            <person name="Burgdorf K.S."/>
            <person name="Boumezbeur F."/>
            <person name="Casellas F."/>
            <person name="Dore J."/>
            <person name="Guarner F."/>
            <person name="Hansen T."/>
            <person name="Hildebrand F."/>
            <person name="Kaas R.S."/>
            <person name="Kennedy S."/>
            <person name="Kristiansen K."/>
            <person name="Kultima J.R."/>
            <person name="Leonard P."/>
            <person name="Levenez F."/>
            <person name="Lund O."/>
            <person name="Moumen B."/>
            <person name="Le Paslier D."/>
            <person name="Pons N."/>
            <person name="Pedersen O."/>
            <person name="Prifti E."/>
            <person name="Qin J."/>
            <person name="Raes J."/>
            <person name="Tap J."/>
            <person name="Tims S."/>
            <person name="Ussery D.W."/>
            <person name="Yamada T."/>
            <person name="MetaHit consortium"/>
            <person name="Renault P."/>
            <person name="Sicheritz-Ponten T."/>
            <person name="Bork P."/>
            <person name="Wang J."/>
            <person name="Brunak S."/>
            <person name="Ehrlich S.D."/>
        </authorList>
    </citation>
    <scope>NUCLEOTIDE SEQUENCE [LARGE SCALE GENOMIC DNA]</scope>
</reference>
<protein>
    <submittedName>
        <fullName evidence="12">Chloride transporter</fullName>
    </submittedName>
</protein>
<comment type="caution">
    <text evidence="12">The sequence shown here is derived from an EMBL/GenBank/DDBJ whole genome shotgun (WGS) entry which is preliminary data.</text>
</comment>
<feature type="transmembrane region" description="Helical" evidence="10">
    <location>
        <begin position="38"/>
        <end position="56"/>
    </location>
</feature>
<dbReference type="InterPro" id="IPR001807">
    <property type="entry name" value="ClC"/>
</dbReference>
<keyword evidence="8" id="KW-0868">Chloride</keyword>
<dbReference type="Gene3D" id="3.30.70.1450">
    <property type="entry name" value="Regulator of K+ conductance, C-terminal domain"/>
    <property type="match status" value="1"/>
</dbReference>
<accession>R7MUW4</accession>
<dbReference type="EMBL" id="CBKE010000063">
    <property type="protein sequence ID" value="CDF04350.1"/>
    <property type="molecule type" value="Genomic_DNA"/>
</dbReference>
<dbReference type="InterPro" id="IPR006037">
    <property type="entry name" value="RCK_C"/>
</dbReference>
<evidence type="ECO:0000256" key="2">
    <source>
        <dbReference type="ARBA" id="ARBA00022448"/>
    </source>
</evidence>
<dbReference type="PRINTS" id="PR00762">
    <property type="entry name" value="CLCHANNEL"/>
</dbReference>
<dbReference type="PANTHER" id="PTHR43427:SF6">
    <property type="entry name" value="CHLORIDE CHANNEL PROTEIN CLC-E"/>
    <property type="match status" value="1"/>
</dbReference>
<feature type="domain" description="RCK C-terminal" evidence="11">
    <location>
        <begin position="201"/>
        <end position="284"/>
    </location>
</feature>
<organism evidence="12">
    <name type="scientific">Megasphaera elsdenii CAG:570</name>
    <dbReference type="NCBI Taxonomy" id="1263087"/>
    <lineage>
        <taxon>Bacteria</taxon>
        <taxon>Bacillati</taxon>
        <taxon>Bacillota</taxon>
        <taxon>Negativicutes</taxon>
        <taxon>Veillonellales</taxon>
        <taxon>Veillonellaceae</taxon>
        <taxon>Megasphaera</taxon>
    </lineage>
</organism>
<keyword evidence="5" id="KW-0406">Ion transport</keyword>
<feature type="transmembrane region" description="Helical" evidence="10">
    <location>
        <begin position="168"/>
        <end position="184"/>
    </location>
</feature>
<feature type="transmembrane region" description="Helical" evidence="10">
    <location>
        <begin position="6"/>
        <end position="26"/>
    </location>
</feature>
<feature type="transmembrane region" description="Helical" evidence="10">
    <location>
        <begin position="76"/>
        <end position="95"/>
    </location>
</feature>
<evidence type="ECO:0000256" key="9">
    <source>
        <dbReference type="ARBA" id="ARBA00023303"/>
    </source>
</evidence>
<dbReference type="InterPro" id="IPR050368">
    <property type="entry name" value="ClC-type_chloride_channel"/>
</dbReference>
<gene>
    <name evidence="12" type="ORF">BN715_00711</name>
</gene>
<name>R7MUW4_MEGEL</name>
<evidence type="ECO:0000256" key="8">
    <source>
        <dbReference type="ARBA" id="ARBA00023214"/>
    </source>
</evidence>
<feature type="transmembrane region" description="Helical" evidence="10">
    <location>
        <begin position="102"/>
        <end position="124"/>
    </location>
</feature>
<dbReference type="InterPro" id="IPR036721">
    <property type="entry name" value="RCK_C_sf"/>
</dbReference>
<dbReference type="Pfam" id="PF02080">
    <property type="entry name" value="TrkA_C"/>
    <property type="match status" value="1"/>
</dbReference>
<keyword evidence="6 10" id="KW-0472">Membrane</keyword>
<keyword evidence="4 10" id="KW-1133">Transmembrane helix</keyword>
<evidence type="ECO:0000313" key="12">
    <source>
        <dbReference type="EMBL" id="CDF04350.1"/>
    </source>
</evidence>
<feature type="transmembrane region" description="Helical" evidence="10">
    <location>
        <begin position="130"/>
        <end position="148"/>
    </location>
</feature>
<dbReference type="InterPro" id="IPR014743">
    <property type="entry name" value="Cl-channel_core"/>
</dbReference>